<evidence type="ECO:0000313" key="5">
    <source>
        <dbReference type="Proteomes" id="UP000305792"/>
    </source>
</evidence>
<proteinExistence type="predicted"/>
<evidence type="ECO:0000313" key="4">
    <source>
        <dbReference type="EMBL" id="THV29141.1"/>
    </source>
</evidence>
<dbReference type="InterPro" id="IPR036736">
    <property type="entry name" value="ACP-like_sf"/>
</dbReference>
<dbReference type="RefSeq" id="WP_136529634.1">
    <property type="nucleotide sequence ID" value="NZ_STGX01000006.1"/>
</dbReference>
<dbReference type="Gene3D" id="1.10.1200.10">
    <property type="entry name" value="ACP-like"/>
    <property type="match status" value="1"/>
</dbReference>
<sequence length="86" mass="9887">MTDLYRRLGELLVQRCDVQPGDLSPETTFERLGLSSMDLVTLAMAFERELGVEVDEDDFPPDWTLVEAARHLEKRVAERPNPLERT</sequence>
<gene>
    <name evidence="4" type="ORF">E9998_10405</name>
</gene>
<name>A0A4S8PGX6_9ACTN</name>
<dbReference type="PROSITE" id="PS50075">
    <property type="entry name" value="CARRIER"/>
    <property type="match status" value="1"/>
</dbReference>
<feature type="domain" description="Carrier" evidence="3">
    <location>
        <begin position="2"/>
        <end position="76"/>
    </location>
</feature>
<dbReference type="EMBL" id="STGX01000006">
    <property type="protein sequence ID" value="THV29141.1"/>
    <property type="molecule type" value="Genomic_DNA"/>
</dbReference>
<evidence type="ECO:0000256" key="2">
    <source>
        <dbReference type="ARBA" id="ARBA00022553"/>
    </source>
</evidence>
<dbReference type="OrthoDB" id="6978112at2"/>
<accession>A0A4S8PGX6</accession>
<dbReference type="InterPro" id="IPR009081">
    <property type="entry name" value="PP-bd_ACP"/>
</dbReference>
<protein>
    <submittedName>
        <fullName evidence="4">Acyl carrier protein</fullName>
    </submittedName>
</protein>
<dbReference type="AlphaFoldDB" id="A0A4S8PGX6"/>
<keyword evidence="1" id="KW-0596">Phosphopantetheine</keyword>
<dbReference type="SUPFAM" id="SSF47336">
    <property type="entry name" value="ACP-like"/>
    <property type="match status" value="1"/>
</dbReference>
<keyword evidence="2" id="KW-0597">Phosphoprotein</keyword>
<evidence type="ECO:0000259" key="3">
    <source>
        <dbReference type="PROSITE" id="PS50075"/>
    </source>
</evidence>
<dbReference type="InterPro" id="IPR006162">
    <property type="entry name" value="Ppantetheine_attach_site"/>
</dbReference>
<organism evidence="4 5">
    <name type="scientific">Glycomyces paridis</name>
    <dbReference type="NCBI Taxonomy" id="2126555"/>
    <lineage>
        <taxon>Bacteria</taxon>
        <taxon>Bacillati</taxon>
        <taxon>Actinomycetota</taxon>
        <taxon>Actinomycetes</taxon>
        <taxon>Glycomycetales</taxon>
        <taxon>Glycomycetaceae</taxon>
        <taxon>Glycomyces</taxon>
    </lineage>
</organism>
<comment type="caution">
    <text evidence="4">The sequence shown here is derived from an EMBL/GenBank/DDBJ whole genome shotgun (WGS) entry which is preliminary data.</text>
</comment>
<dbReference type="Pfam" id="PF00550">
    <property type="entry name" value="PP-binding"/>
    <property type="match status" value="1"/>
</dbReference>
<keyword evidence="5" id="KW-1185">Reference proteome</keyword>
<reference evidence="4 5" key="1">
    <citation type="journal article" date="2018" name="Int. J. Syst. Evol. Microbiol.">
        <title>Glycomyces paridis sp. nov., isolated from the medicinal plant Paris polyphylla.</title>
        <authorList>
            <person name="Fang X.M."/>
            <person name="Bai J.L."/>
            <person name="Su J."/>
            <person name="Zhao L.L."/>
            <person name="Liu H.Y."/>
            <person name="Ma B.P."/>
            <person name="Zhang Y.Q."/>
            <person name="Yu L.Y."/>
        </authorList>
    </citation>
    <scope>NUCLEOTIDE SEQUENCE [LARGE SCALE GENOMIC DNA]</scope>
    <source>
        <strain evidence="4 5">CPCC 204357</strain>
    </source>
</reference>
<evidence type="ECO:0000256" key="1">
    <source>
        <dbReference type="ARBA" id="ARBA00022450"/>
    </source>
</evidence>
<dbReference type="Proteomes" id="UP000305792">
    <property type="component" value="Unassembled WGS sequence"/>
</dbReference>
<dbReference type="PROSITE" id="PS00012">
    <property type="entry name" value="PHOSPHOPANTETHEINE"/>
    <property type="match status" value="1"/>
</dbReference>